<organism evidence="1 2">
    <name type="scientific">Anaerocolumna jejuensis DSM 15929</name>
    <dbReference type="NCBI Taxonomy" id="1121322"/>
    <lineage>
        <taxon>Bacteria</taxon>
        <taxon>Bacillati</taxon>
        <taxon>Bacillota</taxon>
        <taxon>Clostridia</taxon>
        <taxon>Lachnospirales</taxon>
        <taxon>Lachnospiraceae</taxon>
        <taxon>Anaerocolumna</taxon>
    </lineage>
</organism>
<accession>A0A1M6XDB7</accession>
<dbReference type="STRING" id="1121322.SAMN02745136_03922"/>
<protein>
    <submittedName>
        <fullName evidence="1">Uncharacterized protein</fullName>
    </submittedName>
</protein>
<dbReference type="RefSeq" id="WP_073278551.1">
    <property type="nucleotide sequence ID" value="NZ_FRAC01000022.1"/>
</dbReference>
<sequence>MRKIELDDKIWGELGTQNLPELINEFTKNPEVDSEIFYELVDCIWDAGTCEPAFFVAIPHLIDIASNLEFCRAKDLWSYLGSWVSTHKKYCEEVSEEILDLFYSSLRYAEKVCAESIFKAGKLSGIDAVYLYAGLFTFSKHDLGYMTMSGYKDDLEGTSVAKCENGHLNDVTVYNSGIAAYEEKEFPSSITVPDLTSINYHFEKIDDNPWLLFEEGIQKLIKNNNISKEIKAHLRLSELIVKHGVKPDLPVKYAFSLYGSLLLCNGSIDESNRLFHGWDKIICQECGQEFIFADGWCESCL</sequence>
<dbReference type="EMBL" id="FRAC01000022">
    <property type="protein sequence ID" value="SHL03795.1"/>
    <property type="molecule type" value="Genomic_DNA"/>
</dbReference>
<evidence type="ECO:0000313" key="2">
    <source>
        <dbReference type="Proteomes" id="UP000184386"/>
    </source>
</evidence>
<reference evidence="1 2" key="1">
    <citation type="submission" date="2016-11" db="EMBL/GenBank/DDBJ databases">
        <authorList>
            <person name="Jaros S."/>
            <person name="Januszkiewicz K."/>
            <person name="Wedrychowicz H."/>
        </authorList>
    </citation>
    <scope>NUCLEOTIDE SEQUENCE [LARGE SCALE GENOMIC DNA]</scope>
    <source>
        <strain evidence="1 2">DSM 15929</strain>
    </source>
</reference>
<gene>
    <name evidence="1" type="ORF">SAMN02745136_03922</name>
</gene>
<evidence type="ECO:0000313" key="1">
    <source>
        <dbReference type="EMBL" id="SHL03795.1"/>
    </source>
</evidence>
<keyword evidence="2" id="KW-1185">Reference proteome</keyword>
<dbReference type="AlphaFoldDB" id="A0A1M6XDB7"/>
<name>A0A1M6XDB7_9FIRM</name>
<proteinExistence type="predicted"/>
<dbReference type="Proteomes" id="UP000184386">
    <property type="component" value="Unassembled WGS sequence"/>
</dbReference>